<reference evidence="1" key="1">
    <citation type="submission" date="2021-06" db="EMBL/GenBank/DDBJ databases">
        <title>Comparative genomics, transcriptomics and evolutionary studies reveal genomic signatures of adaptation to plant cell wall in hemibiotrophic fungi.</title>
        <authorList>
            <consortium name="DOE Joint Genome Institute"/>
            <person name="Baroncelli R."/>
            <person name="Diaz J.F."/>
            <person name="Benocci T."/>
            <person name="Peng M."/>
            <person name="Battaglia E."/>
            <person name="Haridas S."/>
            <person name="Andreopoulos W."/>
            <person name="Labutti K."/>
            <person name="Pangilinan J."/>
            <person name="Floch G.L."/>
            <person name="Makela M.R."/>
            <person name="Henrissat B."/>
            <person name="Grigoriev I.V."/>
            <person name="Crouch J.A."/>
            <person name="De Vries R.P."/>
            <person name="Sukno S.A."/>
            <person name="Thon M.R."/>
        </authorList>
    </citation>
    <scope>NUCLEOTIDE SEQUENCE</scope>
    <source>
        <strain evidence="1">CBS 102054</strain>
    </source>
</reference>
<dbReference type="AlphaFoldDB" id="A0AAJ0EJS3"/>
<sequence>MAVIRSDFDEVGRVLSRSPDSIAELDIYGRSPLHLAAAKTEILETLVKVADANILNQRDKTGATALETAMLLSSEYCVNDRNYERCKRCSCYICVKYLLDAGCDIRTYGMRDAAGNVPALDILLGDASERARRCYVLRMEQARNPRTPERTLPNKGLCEKRNTGETRPMSGISIGRGRDFQESLLQAPQKLQVWAEADQATGWDWIFHEIDTIHLAELLRRHGFMPGSSVFLDLRLRENRLRRFLEPLFVCWLVDHGGDVFLRSPVGPINRTADDSIFAAHYVFYLLGTMSGNWLRSWRTELRAAKSDAFEKVMTTVTGRNLTDGCCCPC</sequence>
<keyword evidence="2" id="KW-1185">Reference proteome</keyword>
<accession>A0AAJ0EJS3</accession>
<dbReference type="Pfam" id="PF00023">
    <property type="entry name" value="Ank"/>
    <property type="match status" value="1"/>
</dbReference>
<dbReference type="InterPro" id="IPR036770">
    <property type="entry name" value="Ankyrin_rpt-contain_sf"/>
</dbReference>
<organism evidence="1 2">
    <name type="scientific">Colletotrichum phormii</name>
    <dbReference type="NCBI Taxonomy" id="359342"/>
    <lineage>
        <taxon>Eukaryota</taxon>
        <taxon>Fungi</taxon>
        <taxon>Dikarya</taxon>
        <taxon>Ascomycota</taxon>
        <taxon>Pezizomycotina</taxon>
        <taxon>Sordariomycetes</taxon>
        <taxon>Hypocreomycetidae</taxon>
        <taxon>Glomerellales</taxon>
        <taxon>Glomerellaceae</taxon>
        <taxon>Colletotrichum</taxon>
        <taxon>Colletotrichum acutatum species complex</taxon>
    </lineage>
</organism>
<gene>
    <name evidence="1" type="ORF">BDP81DRAFT_175585</name>
</gene>
<protein>
    <recommendedName>
        <fullName evidence="3">Ankyrin repeat protein</fullName>
    </recommendedName>
</protein>
<evidence type="ECO:0008006" key="3">
    <source>
        <dbReference type="Google" id="ProtNLM"/>
    </source>
</evidence>
<dbReference type="SUPFAM" id="SSF48403">
    <property type="entry name" value="Ankyrin repeat"/>
    <property type="match status" value="1"/>
</dbReference>
<evidence type="ECO:0000313" key="2">
    <source>
        <dbReference type="Proteomes" id="UP001243989"/>
    </source>
</evidence>
<comment type="caution">
    <text evidence="1">The sequence shown here is derived from an EMBL/GenBank/DDBJ whole genome shotgun (WGS) entry which is preliminary data.</text>
</comment>
<dbReference type="RefSeq" id="XP_060447933.1">
    <property type="nucleotide sequence ID" value="XM_060582205.1"/>
</dbReference>
<name>A0AAJ0EJS3_9PEZI</name>
<dbReference type="Gene3D" id="1.25.40.20">
    <property type="entry name" value="Ankyrin repeat-containing domain"/>
    <property type="match status" value="1"/>
</dbReference>
<dbReference type="EMBL" id="JAHMHQ010000005">
    <property type="protein sequence ID" value="KAK1639326.1"/>
    <property type="molecule type" value="Genomic_DNA"/>
</dbReference>
<dbReference type="Proteomes" id="UP001243989">
    <property type="component" value="Unassembled WGS sequence"/>
</dbReference>
<dbReference type="GeneID" id="85467067"/>
<evidence type="ECO:0000313" key="1">
    <source>
        <dbReference type="EMBL" id="KAK1639326.1"/>
    </source>
</evidence>
<dbReference type="InterPro" id="IPR002110">
    <property type="entry name" value="Ankyrin_rpt"/>
</dbReference>
<proteinExistence type="predicted"/>